<dbReference type="AlphaFoldDB" id="A0A8H6QCN3"/>
<reference evidence="15" key="1">
    <citation type="submission" date="2020-06" db="EMBL/GenBank/DDBJ databases">
        <title>Draft genome sequences of strains closely related to Aspergillus parafelis and Aspergillus hiratsukae.</title>
        <authorList>
            <person name="Dos Santos R.A.C."/>
            <person name="Rivero-Menendez O."/>
            <person name="Steenwyk J.L."/>
            <person name="Mead M.E."/>
            <person name="Goldman G.H."/>
            <person name="Alastruey-Izquierdo A."/>
            <person name="Rokas A."/>
        </authorList>
    </citation>
    <scope>NUCLEOTIDE SEQUENCE</scope>
    <source>
        <strain evidence="15">CNM-CM5623</strain>
    </source>
</reference>
<feature type="transmembrane region" description="Helical" evidence="14">
    <location>
        <begin position="12"/>
        <end position="31"/>
    </location>
</feature>
<dbReference type="PRINTS" id="PR00465">
    <property type="entry name" value="EP450IV"/>
</dbReference>
<evidence type="ECO:0000256" key="1">
    <source>
        <dbReference type="ARBA" id="ARBA00001971"/>
    </source>
</evidence>
<gene>
    <name evidence="15" type="ORF">CNMCM5623_002223</name>
</gene>
<evidence type="ECO:0000256" key="10">
    <source>
        <dbReference type="ARBA" id="ARBA00023033"/>
    </source>
</evidence>
<dbReference type="GO" id="GO:0016705">
    <property type="term" value="F:oxidoreductase activity, acting on paired donors, with incorporation or reduction of molecular oxygen"/>
    <property type="evidence" value="ECO:0007669"/>
    <property type="project" value="InterPro"/>
</dbReference>
<dbReference type="CDD" id="cd11041">
    <property type="entry name" value="CYP503A1-like"/>
    <property type="match status" value="1"/>
</dbReference>
<evidence type="ECO:0000256" key="7">
    <source>
        <dbReference type="ARBA" id="ARBA00022989"/>
    </source>
</evidence>
<evidence type="ECO:0000256" key="6">
    <source>
        <dbReference type="ARBA" id="ARBA00022723"/>
    </source>
</evidence>
<dbReference type="InterPro" id="IPR002403">
    <property type="entry name" value="Cyt_P450_E_grp-IV"/>
</dbReference>
<evidence type="ECO:0000313" key="16">
    <source>
        <dbReference type="Proteomes" id="UP000654922"/>
    </source>
</evidence>
<dbReference type="Gene3D" id="1.10.630.10">
    <property type="entry name" value="Cytochrome P450"/>
    <property type="match status" value="1"/>
</dbReference>
<dbReference type="Proteomes" id="UP000654922">
    <property type="component" value="Unassembled WGS sequence"/>
</dbReference>
<keyword evidence="5 14" id="KW-0812">Transmembrane</keyword>
<keyword evidence="11 14" id="KW-0472">Membrane</keyword>
<dbReference type="InterPro" id="IPR036396">
    <property type="entry name" value="Cyt_P450_sf"/>
</dbReference>
<dbReference type="OrthoDB" id="1844152at2759"/>
<evidence type="ECO:0008006" key="17">
    <source>
        <dbReference type="Google" id="ProtNLM"/>
    </source>
</evidence>
<evidence type="ECO:0000256" key="5">
    <source>
        <dbReference type="ARBA" id="ARBA00022692"/>
    </source>
</evidence>
<keyword evidence="9 12" id="KW-0408">Iron</keyword>
<keyword evidence="6 12" id="KW-0479">Metal-binding</keyword>
<dbReference type="GO" id="GO:0016020">
    <property type="term" value="C:membrane"/>
    <property type="evidence" value="ECO:0007669"/>
    <property type="project" value="UniProtKB-SubCell"/>
</dbReference>
<dbReference type="GO" id="GO:0019748">
    <property type="term" value="P:secondary metabolic process"/>
    <property type="evidence" value="ECO:0007669"/>
    <property type="project" value="UniProtKB-ARBA"/>
</dbReference>
<protein>
    <recommendedName>
        <fullName evidence="17">Cytochrome P450</fullName>
    </recommendedName>
</protein>
<comment type="similarity">
    <text evidence="3 13">Belongs to the cytochrome P450 family.</text>
</comment>
<dbReference type="Pfam" id="PF00067">
    <property type="entry name" value="p450"/>
    <property type="match status" value="2"/>
</dbReference>
<sequence>MDTAVSTLHLLFRSTGCILGLAILAGVLLLLSPRNTPFVTVNRHAWDVFGIKAKQDFQSNAESLIRKGLQKGRSAFQLVTNMGTYLILSDGYAEEIRNDARFSAYDALNDVILLELPGFETLGQGSLHNHVSTPAINAMNRELVHLTRPLSEEAAQCLQAKWTDDSEWHSVSIHDTVLALVAQMTTRAFVGSELCRNPEWLDIAISFTINRAIAVQGIQSWPWPLHVIVHWFLPACRSVRRQIQRAREILLPVLERDRQTRDMEQSTNRVFSTLRFIDQYAKGRRYDATMAQLRLTAVSVLTTSDMVQKVLARICEYPELIQPLREEVISVLQSGGLGHNSLLKLTLMESVMKESQRLEPATLSASSPASHVMDFLLTFFIPVSMFRVAKENVTLQDGITIPKGTRLAFANNLRLDLRMYPDPETFDGYRFQKMRDDPAQAKLAPFTKTRTTHLAFGHGKHACPGRFLSCDEAKLILCHILLKYDFKAEGQVPELTTSGMFIQRDPGGMMMVRRRKEEVKLE</sequence>
<dbReference type="GO" id="GO:0005506">
    <property type="term" value="F:iron ion binding"/>
    <property type="evidence" value="ECO:0007669"/>
    <property type="project" value="InterPro"/>
</dbReference>
<evidence type="ECO:0000256" key="11">
    <source>
        <dbReference type="ARBA" id="ARBA00023136"/>
    </source>
</evidence>
<evidence type="ECO:0000256" key="13">
    <source>
        <dbReference type="RuleBase" id="RU000461"/>
    </source>
</evidence>
<evidence type="ECO:0000256" key="2">
    <source>
        <dbReference type="ARBA" id="ARBA00004167"/>
    </source>
</evidence>
<name>A0A8H6QCN3_9EURO</name>
<dbReference type="GO" id="GO:0004497">
    <property type="term" value="F:monooxygenase activity"/>
    <property type="evidence" value="ECO:0007669"/>
    <property type="project" value="UniProtKB-KW"/>
</dbReference>
<evidence type="ECO:0000256" key="12">
    <source>
        <dbReference type="PIRSR" id="PIRSR602403-1"/>
    </source>
</evidence>
<organism evidence="15 16">
    <name type="scientific">Aspergillus felis</name>
    <dbReference type="NCBI Taxonomy" id="1287682"/>
    <lineage>
        <taxon>Eukaryota</taxon>
        <taxon>Fungi</taxon>
        <taxon>Dikarya</taxon>
        <taxon>Ascomycota</taxon>
        <taxon>Pezizomycotina</taxon>
        <taxon>Eurotiomycetes</taxon>
        <taxon>Eurotiomycetidae</taxon>
        <taxon>Eurotiales</taxon>
        <taxon>Aspergillaceae</taxon>
        <taxon>Aspergillus</taxon>
        <taxon>Aspergillus subgen. Fumigati</taxon>
    </lineage>
</organism>
<comment type="cofactor">
    <cofactor evidence="1 12">
        <name>heme</name>
        <dbReference type="ChEBI" id="CHEBI:30413"/>
    </cofactor>
</comment>
<evidence type="ECO:0000313" key="15">
    <source>
        <dbReference type="EMBL" id="KAF7169581.1"/>
    </source>
</evidence>
<dbReference type="InterPro" id="IPR017972">
    <property type="entry name" value="Cyt_P450_CS"/>
</dbReference>
<accession>A0A8H6QCN3</accession>
<keyword evidence="4 12" id="KW-0349">Heme</keyword>
<keyword evidence="7 14" id="KW-1133">Transmembrane helix</keyword>
<comment type="subcellular location">
    <subcellularLocation>
        <location evidence="2">Membrane</location>
        <topology evidence="2">Single-pass membrane protein</topology>
    </subcellularLocation>
</comment>
<dbReference type="SUPFAM" id="SSF48264">
    <property type="entry name" value="Cytochrome P450"/>
    <property type="match status" value="1"/>
</dbReference>
<keyword evidence="10 13" id="KW-0503">Monooxygenase</keyword>
<dbReference type="PROSITE" id="PS00086">
    <property type="entry name" value="CYTOCHROME_P450"/>
    <property type="match status" value="1"/>
</dbReference>
<comment type="caution">
    <text evidence="15">The sequence shown here is derived from an EMBL/GenBank/DDBJ whole genome shotgun (WGS) entry which is preliminary data.</text>
</comment>
<keyword evidence="8 13" id="KW-0560">Oxidoreductase</keyword>
<proteinExistence type="inferred from homology"/>
<dbReference type="PANTHER" id="PTHR46206">
    <property type="entry name" value="CYTOCHROME P450"/>
    <property type="match status" value="1"/>
</dbReference>
<dbReference type="EMBL" id="JACBAE010001238">
    <property type="protein sequence ID" value="KAF7169581.1"/>
    <property type="molecule type" value="Genomic_DNA"/>
</dbReference>
<evidence type="ECO:0000256" key="9">
    <source>
        <dbReference type="ARBA" id="ARBA00023004"/>
    </source>
</evidence>
<dbReference type="GO" id="GO:0020037">
    <property type="term" value="F:heme binding"/>
    <property type="evidence" value="ECO:0007669"/>
    <property type="project" value="InterPro"/>
</dbReference>
<feature type="binding site" description="axial binding residue" evidence="12">
    <location>
        <position position="463"/>
    </location>
    <ligand>
        <name>heme</name>
        <dbReference type="ChEBI" id="CHEBI:30413"/>
    </ligand>
    <ligandPart>
        <name>Fe</name>
        <dbReference type="ChEBI" id="CHEBI:18248"/>
    </ligandPart>
</feature>
<evidence type="ECO:0000256" key="4">
    <source>
        <dbReference type="ARBA" id="ARBA00022617"/>
    </source>
</evidence>
<dbReference type="PANTHER" id="PTHR46206:SF3">
    <property type="entry name" value="P450, PUTATIVE (EUROFUNG)-RELATED"/>
    <property type="match status" value="1"/>
</dbReference>
<evidence type="ECO:0000256" key="14">
    <source>
        <dbReference type="SAM" id="Phobius"/>
    </source>
</evidence>
<dbReference type="InterPro" id="IPR001128">
    <property type="entry name" value="Cyt_P450"/>
</dbReference>
<evidence type="ECO:0000256" key="8">
    <source>
        <dbReference type="ARBA" id="ARBA00023002"/>
    </source>
</evidence>
<evidence type="ECO:0000256" key="3">
    <source>
        <dbReference type="ARBA" id="ARBA00010617"/>
    </source>
</evidence>